<reference evidence="2" key="1">
    <citation type="journal article" date="2017" name="Nat. Ecol. Evol.">
        <title>Genome expansion and lineage-specific genetic innovations in the forest pathogenic fungi Armillaria.</title>
        <authorList>
            <person name="Sipos G."/>
            <person name="Prasanna A.N."/>
            <person name="Walter M.C."/>
            <person name="O'Connor E."/>
            <person name="Balint B."/>
            <person name="Krizsan K."/>
            <person name="Kiss B."/>
            <person name="Hess J."/>
            <person name="Varga T."/>
            <person name="Slot J."/>
            <person name="Riley R."/>
            <person name="Boka B."/>
            <person name="Rigling D."/>
            <person name="Barry K."/>
            <person name="Lee J."/>
            <person name="Mihaltcheva S."/>
            <person name="LaButti K."/>
            <person name="Lipzen A."/>
            <person name="Waldron R."/>
            <person name="Moloney N.M."/>
            <person name="Sperisen C."/>
            <person name="Kredics L."/>
            <person name="Vagvoelgyi C."/>
            <person name="Patrignani A."/>
            <person name="Fitzpatrick D."/>
            <person name="Nagy I."/>
            <person name="Doyle S."/>
            <person name="Anderson J.B."/>
            <person name="Grigoriev I.V."/>
            <person name="Gueldener U."/>
            <person name="Muensterkoetter M."/>
            <person name="Nagy L.G."/>
        </authorList>
    </citation>
    <scope>NUCLEOTIDE SEQUENCE [LARGE SCALE GENOMIC DNA]</scope>
    <source>
        <strain evidence="2">C18/9</strain>
    </source>
</reference>
<evidence type="ECO:0000313" key="2">
    <source>
        <dbReference type="Proteomes" id="UP000219338"/>
    </source>
</evidence>
<sequence>MYEATTARASNGLHHNDYELPTKMITYRHHLPPRNTSTPTPAPPMMHKIFSLIGRLSMKIPSKTPFPSGTRHPSLSRTCPDEHEATFRWKLKFQDAVTVALSFF</sequence>
<organism evidence="1 2">
    <name type="scientific">Armillaria ostoyae</name>
    <name type="common">Armillaria root rot fungus</name>
    <dbReference type="NCBI Taxonomy" id="47428"/>
    <lineage>
        <taxon>Eukaryota</taxon>
        <taxon>Fungi</taxon>
        <taxon>Dikarya</taxon>
        <taxon>Basidiomycota</taxon>
        <taxon>Agaricomycotina</taxon>
        <taxon>Agaricomycetes</taxon>
        <taxon>Agaricomycetidae</taxon>
        <taxon>Agaricales</taxon>
        <taxon>Marasmiineae</taxon>
        <taxon>Physalacriaceae</taxon>
        <taxon>Armillaria</taxon>
    </lineage>
</organism>
<dbReference type="Proteomes" id="UP000219338">
    <property type="component" value="Unassembled WGS sequence"/>
</dbReference>
<name>A0A284RPF0_ARMOS</name>
<gene>
    <name evidence="1" type="ORF">ARMOST_14004</name>
</gene>
<evidence type="ECO:0000313" key="1">
    <source>
        <dbReference type="EMBL" id="SJL10614.1"/>
    </source>
</evidence>
<dbReference type="AlphaFoldDB" id="A0A284RPF0"/>
<dbReference type="EMBL" id="FUEG01000012">
    <property type="protein sequence ID" value="SJL10614.1"/>
    <property type="molecule type" value="Genomic_DNA"/>
</dbReference>
<proteinExistence type="predicted"/>
<accession>A0A284RPF0</accession>
<keyword evidence="2" id="KW-1185">Reference proteome</keyword>
<protein>
    <submittedName>
        <fullName evidence="1">Uncharacterized protein</fullName>
    </submittedName>
</protein>